<dbReference type="GO" id="GO:0003723">
    <property type="term" value="F:RNA binding"/>
    <property type="evidence" value="ECO:0007669"/>
    <property type="project" value="UniProtKB-KW"/>
</dbReference>
<name>A0AAW2KIG8_SESRA</name>
<comment type="caution">
    <text evidence="4">The sequence shown here is derived from an EMBL/GenBank/DDBJ whole genome shotgun (WGS) entry which is preliminary data.</text>
</comment>
<evidence type="ECO:0000313" key="4">
    <source>
        <dbReference type="EMBL" id="KAL0306725.1"/>
    </source>
</evidence>
<proteinExistence type="predicted"/>
<gene>
    <name evidence="4" type="ORF">Sradi_6089800</name>
</gene>
<protein>
    <submittedName>
        <fullName evidence="4">Protein MEI2-like 2</fullName>
    </submittedName>
</protein>
<evidence type="ECO:0000256" key="2">
    <source>
        <dbReference type="SAM" id="MobiDB-lite"/>
    </source>
</evidence>
<dbReference type="Gene3D" id="3.30.70.330">
    <property type="match status" value="1"/>
</dbReference>
<organism evidence="4">
    <name type="scientific">Sesamum radiatum</name>
    <name type="common">Black benniseed</name>
    <dbReference type="NCBI Taxonomy" id="300843"/>
    <lineage>
        <taxon>Eukaryota</taxon>
        <taxon>Viridiplantae</taxon>
        <taxon>Streptophyta</taxon>
        <taxon>Embryophyta</taxon>
        <taxon>Tracheophyta</taxon>
        <taxon>Spermatophyta</taxon>
        <taxon>Magnoliopsida</taxon>
        <taxon>eudicotyledons</taxon>
        <taxon>Gunneridae</taxon>
        <taxon>Pentapetalae</taxon>
        <taxon>asterids</taxon>
        <taxon>lamiids</taxon>
        <taxon>Lamiales</taxon>
        <taxon>Pedaliaceae</taxon>
        <taxon>Sesamum</taxon>
    </lineage>
</organism>
<dbReference type="EMBL" id="JACGWJ010000028">
    <property type="protein sequence ID" value="KAL0306725.1"/>
    <property type="molecule type" value="Genomic_DNA"/>
</dbReference>
<dbReference type="InterPro" id="IPR012677">
    <property type="entry name" value="Nucleotide-bd_a/b_plait_sf"/>
</dbReference>
<reference evidence="4" key="2">
    <citation type="journal article" date="2024" name="Plant">
        <title>Genomic evolution and insights into agronomic trait innovations of Sesamum species.</title>
        <authorList>
            <person name="Miao H."/>
            <person name="Wang L."/>
            <person name="Qu L."/>
            <person name="Liu H."/>
            <person name="Sun Y."/>
            <person name="Le M."/>
            <person name="Wang Q."/>
            <person name="Wei S."/>
            <person name="Zheng Y."/>
            <person name="Lin W."/>
            <person name="Duan Y."/>
            <person name="Cao H."/>
            <person name="Xiong S."/>
            <person name="Wang X."/>
            <person name="Wei L."/>
            <person name="Li C."/>
            <person name="Ma Q."/>
            <person name="Ju M."/>
            <person name="Zhao R."/>
            <person name="Li G."/>
            <person name="Mu C."/>
            <person name="Tian Q."/>
            <person name="Mei H."/>
            <person name="Zhang T."/>
            <person name="Gao T."/>
            <person name="Zhang H."/>
        </authorList>
    </citation>
    <scope>NUCLEOTIDE SEQUENCE</scope>
    <source>
        <strain evidence="4">G02</strain>
    </source>
</reference>
<feature type="domain" description="Mei2-like C-terminal RNA recognition motif" evidence="3">
    <location>
        <begin position="282"/>
        <end position="378"/>
    </location>
</feature>
<dbReference type="SUPFAM" id="SSF54928">
    <property type="entry name" value="RNA-binding domain, RBD"/>
    <property type="match status" value="2"/>
</dbReference>
<dbReference type="InterPro" id="IPR034454">
    <property type="entry name" value="MEI2-like_RRM3"/>
</dbReference>
<feature type="region of interest" description="Disordered" evidence="2">
    <location>
        <begin position="419"/>
        <end position="439"/>
    </location>
</feature>
<dbReference type="PANTHER" id="PTHR23189">
    <property type="entry name" value="RNA RECOGNITION MOTIF-CONTAINING"/>
    <property type="match status" value="1"/>
</dbReference>
<keyword evidence="1" id="KW-0694">RNA-binding</keyword>
<dbReference type="Pfam" id="PF04059">
    <property type="entry name" value="RRM_2"/>
    <property type="match status" value="1"/>
</dbReference>
<sequence length="439" mass="47764">DNPSEKDINQGTLVVFNLDASIRETPHKRHHKFIEFYDVRAAEAALKALNRSDIAGKRIKLEPSRPGGARRSLMLQLSQEQEQDEVRSLRHQHDPTLSITRTSAMLFAGSWPNFGSPVEQNSLHGYSQTPSLGGLSPVGSNHLSGLASILHSHGSSPVKIAPIGKDPARTNHLNQAAFGVPNFGHSNGNPAVNIGAPGAMNIGVAFAGSFAESGSPSSRIMSMSRNGPIYFGNGSVGGMGATSNDGIIDRGRSRRADGGSQMDNKKQYQLDLDKIINGEDVRTTLMIKNIPNKYTSKMLLAAIDETHKGTYDFLYLPIDFKNKCNVGYAFINMVAPSHIITFYEAFNGKKWEKFNSEKVASLAYARIQGKTALISHFQNSSLMNEDKRCRPIVFQSEGQDNGDLDAFPTGNLNIFIRQPDGSYAGDSLDSPKGGDPDEK</sequence>
<accession>A0AAW2KIG8</accession>
<reference evidence="4" key="1">
    <citation type="submission" date="2020-06" db="EMBL/GenBank/DDBJ databases">
        <authorList>
            <person name="Li T."/>
            <person name="Hu X."/>
            <person name="Zhang T."/>
            <person name="Song X."/>
            <person name="Zhang H."/>
            <person name="Dai N."/>
            <person name="Sheng W."/>
            <person name="Hou X."/>
            <person name="Wei L."/>
        </authorList>
    </citation>
    <scope>NUCLEOTIDE SEQUENCE</scope>
    <source>
        <strain evidence="4">G02</strain>
        <tissue evidence="4">Leaf</tissue>
    </source>
</reference>
<evidence type="ECO:0000256" key="1">
    <source>
        <dbReference type="ARBA" id="ARBA00022884"/>
    </source>
</evidence>
<feature type="non-terminal residue" evidence="4">
    <location>
        <position position="1"/>
    </location>
</feature>
<dbReference type="InterPro" id="IPR035979">
    <property type="entry name" value="RBD_domain_sf"/>
</dbReference>
<evidence type="ECO:0000259" key="3">
    <source>
        <dbReference type="Pfam" id="PF04059"/>
    </source>
</evidence>
<dbReference type="AlphaFoldDB" id="A0AAW2KIG8"/>
<dbReference type="InterPro" id="IPR007201">
    <property type="entry name" value="Mei2-like_Rrm_C"/>
</dbReference>
<dbReference type="CDD" id="cd12531">
    <property type="entry name" value="RRM3_MEI2_like"/>
    <property type="match status" value="1"/>
</dbReference>